<proteinExistence type="predicted"/>
<reference evidence="1 2" key="1">
    <citation type="submission" date="2018-03" db="EMBL/GenBank/DDBJ databases">
        <title>First report of an OXA-48+CTX-M-M-producing Kluyvera ascorbata clone recovered from patients admitted in a University Hospital in Madrid, Spain.</title>
        <authorList>
            <person name="Hernandez-Garcia M."/>
            <person name="Leon-Sampedro R."/>
            <person name="Perez-Viso B."/>
            <person name="Morosini M.I."/>
            <person name="Lopez-Fresnena N."/>
            <person name="Coque T.M."/>
            <person name="Bonten M."/>
            <person name="Malhotra-Kumar S."/>
            <person name="Ruiz-Garbajosa P."/>
            <person name="Canton R."/>
        </authorList>
    </citation>
    <scope>NUCLEOTIDE SEQUENCE [LARGE SCALE GENOMIC DNA]</scope>
    <source>
        <strain evidence="1 2">KA2</strain>
    </source>
</reference>
<dbReference type="RefSeq" id="WP_106930674.1">
    <property type="nucleotide sequence ID" value="NZ_CABMMU010000030.1"/>
</dbReference>
<keyword evidence="2" id="KW-1185">Reference proteome</keyword>
<accession>A0A2T2XW84</accession>
<organism evidence="1 2">
    <name type="scientific">Kluyvera genomosp. 2</name>
    <dbReference type="NCBI Taxonomy" id="2774054"/>
    <lineage>
        <taxon>Bacteria</taxon>
        <taxon>Pseudomonadati</taxon>
        <taxon>Pseudomonadota</taxon>
        <taxon>Gammaproteobacteria</taxon>
        <taxon>Enterobacterales</taxon>
        <taxon>Enterobacteriaceae</taxon>
        <taxon>Kluyvera</taxon>
    </lineage>
</organism>
<sequence length="62" mass="6648">MARYAVIENSIVTNLIEWDGESKYDVPGAVQVIPAADGADIGSIYNGTEFVSNMVDVVEKGE</sequence>
<gene>
    <name evidence="1" type="ORF">C8256_22935</name>
</gene>
<comment type="caution">
    <text evidence="1">The sequence shown here is derived from an EMBL/GenBank/DDBJ whole genome shotgun (WGS) entry which is preliminary data.</text>
</comment>
<protein>
    <submittedName>
        <fullName evidence="1">Uncharacterized protein</fullName>
    </submittedName>
</protein>
<name>A0A2T2XW84_9ENTR</name>
<evidence type="ECO:0000313" key="1">
    <source>
        <dbReference type="EMBL" id="PSR44468.1"/>
    </source>
</evidence>
<dbReference type="Proteomes" id="UP000240892">
    <property type="component" value="Unassembled WGS sequence"/>
</dbReference>
<evidence type="ECO:0000313" key="2">
    <source>
        <dbReference type="Proteomes" id="UP000240892"/>
    </source>
</evidence>
<dbReference type="AlphaFoldDB" id="A0A2T2XW84"/>
<dbReference type="EMBL" id="PYHO01000030">
    <property type="protein sequence ID" value="PSR44468.1"/>
    <property type="molecule type" value="Genomic_DNA"/>
</dbReference>